<dbReference type="EMBL" id="KZ998817">
    <property type="protein sequence ID" value="RKO85715.1"/>
    <property type="molecule type" value="Genomic_DNA"/>
</dbReference>
<organism evidence="1 2">
    <name type="scientific">Blyttiomyces helicus</name>
    <dbReference type="NCBI Taxonomy" id="388810"/>
    <lineage>
        <taxon>Eukaryota</taxon>
        <taxon>Fungi</taxon>
        <taxon>Fungi incertae sedis</taxon>
        <taxon>Chytridiomycota</taxon>
        <taxon>Chytridiomycota incertae sedis</taxon>
        <taxon>Chytridiomycetes</taxon>
        <taxon>Chytridiomycetes incertae sedis</taxon>
        <taxon>Blyttiomyces</taxon>
    </lineage>
</organism>
<keyword evidence="2" id="KW-1185">Reference proteome</keyword>
<sequence length="153" mass="17022">MPARVTVLERWRRITSYRPGNSTQNVVGLVSWGCENLDMITQVEGGASGGPMFWARGEDCMWSSLLSTSLVFWDDGRGWGWMRRKGIEGEVPASLLVHTNGRPQLFWIELCRGGGCLVLFVWVTGWVVARRVEGGVLRMDAPSSGYTRDGRGT</sequence>
<evidence type="ECO:0000313" key="1">
    <source>
        <dbReference type="EMBL" id="RKO85715.1"/>
    </source>
</evidence>
<name>A0A4P9W2V1_9FUNG</name>
<accession>A0A4P9W2V1</accession>
<dbReference type="Proteomes" id="UP000269721">
    <property type="component" value="Unassembled WGS sequence"/>
</dbReference>
<evidence type="ECO:0000313" key="2">
    <source>
        <dbReference type="Proteomes" id="UP000269721"/>
    </source>
</evidence>
<reference evidence="2" key="1">
    <citation type="journal article" date="2018" name="Nat. Microbiol.">
        <title>Leveraging single-cell genomics to expand the fungal tree of life.</title>
        <authorList>
            <person name="Ahrendt S.R."/>
            <person name="Quandt C.A."/>
            <person name="Ciobanu D."/>
            <person name="Clum A."/>
            <person name="Salamov A."/>
            <person name="Andreopoulos B."/>
            <person name="Cheng J.F."/>
            <person name="Woyke T."/>
            <person name="Pelin A."/>
            <person name="Henrissat B."/>
            <person name="Reynolds N.K."/>
            <person name="Benny G.L."/>
            <person name="Smith M.E."/>
            <person name="James T.Y."/>
            <person name="Grigoriev I.V."/>
        </authorList>
    </citation>
    <scope>NUCLEOTIDE SEQUENCE [LARGE SCALE GENOMIC DNA]</scope>
</reference>
<proteinExistence type="predicted"/>
<protein>
    <submittedName>
        <fullName evidence="1">Uncharacterized protein</fullName>
    </submittedName>
</protein>
<gene>
    <name evidence="1" type="ORF">BDK51DRAFT_25566</name>
</gene>
<dbReference type="AlphaFoldDB" id="A0A4P9W2V1"/>